<dbReference type="EMBL" id="CP002623">
    <property type="protein sequence ID" value="AEI93150.1"/>
    <property type="molecule type" value="Genomic_DNA"/>
</dbReference>
<proteinExistence type="predicted"/>
<accession>F7ZBV8</accession>
<organism evidence="1 2">
    <name type="scientific">Roseobacter litoralis (strain ATCC 49566 / DSM 6996 / JCM 21268 / NBRC 15278 / OCh 149)</name>
    <dbReference type="NCBI Taxonomy" id="391595"/>
    <lineage>
        <taxon>Bacteria</taxon>
        <taxon>Pseudomonadati</taxon>
        <taxon>Pseudomonadota</taxon>
        <taxon>Alphaproteobacteria</taxon>
        <taxon>Rhodobacterales</taxon>
        <taxon>Roseobacteraceae</taxon>
        <taxon>Roseobacter</taxon>
    </lineage>
</organism>
<dbReference type="Proteomes" id="UP000001353">
    <property type="component" value="Chromosome"/>
</dbReference>
<keyword evidence="2" id="KW-1185">Reference proteome</keyword>
<reference evidence="1 2" key="1">
    <citation type="journal article" date="2011" name="BMC Genomics">
        <title>Comparative genome analysis and genome-guided physiological analysis of Roseobacter litoralis.</title>
        <authorList>
            <person name="Kalhoefer D."/>
            <person name="Thole S."/>
            <person name="Voget S."/>
            <person name="Lehmann R."/>
            <person name="Liesegang H."/>
            <person name="Wollher A."/>
            <person name="Daniel R."/>
            <person name="Simon M."/>
            <person name="Brinkhoff T."/>
        </authorList>
    </citation>
    <scope>NUCLEOTIDE SEQUENCE [LARGE SCALE GENOMIC DNA]</scope>
    <source>
        <strain evidence="2">ATCC 49566 / DSM 6996 / JCM 21268 / NBRC 15278 / OCh 149</strain>
    </source>
</reference>
<dbReference type="HOGENOM" id="CLU_2773336_0_0_5"/>
<sequence>MAGFLFDDSLSSDREPRSIGLFASHAKAALACVRAQVPIILKRDKRQRTAAKFCTWTKTTTLRRALSAD</sequence>
<gene>
    <name evidence="1" type="ordered locus">RLO149_c011460</name>
</gene>
<protein>
    <submittedName>
        <fullName evidence="1">Uncharacterized protein</fullName>
    </submittedName>
</protein>
<evidence type="ECO:0000313" key="1">
    <source>
        <dbReference type="EMBL" id="AEI93150.1"/>
    </source>
</evidence>
<dbReference type="AlphaFoldDB" id="F7ZBV8"/>
<dbReference type="KEGG" id="rli:RLO149_c011460"/>
<evidence type="ECO:0000313" key="2">
    <source>
        <dbReference type="Proteomes" id="UP000001353"/>
    </source>
</evidence>
<name>F7ZBV8_ROSLO</name>
<dbReference type="STRING" id="391595.RLO149_c011460"/>